<organism evidence="1 2">
    <name type="scientific">Mycolicibacterium mucogenicum</name>
    <name type="common">Mycobacterium mucogenicum</name>
    <dbReference type="NCBI Taxonomy" id="56689"/>
    <lineage>
        <taxon>Bacteria</taxon>
        <taxon>Bacillati</taxon>
        <taxon>Actinomycetota</taxon>
        <taxon>Actinomycetes</taxon>
        <taxon>Mycobacteriales</taxon>
        <taxon>Mycobacteriaceae</taxon>
        <taxon>Mycolicibacterium</taxon>
    </lineage>
</organism>
<dbReference type="Proteomes" id="UP000294929">
    <property type="component" value="Unassembled WGS sequence"/>
</dbReference>
<evidence type="ECO:0000313" key="1">
    <source>
        <dbReference type="EMBL" id="TDK85154.1"/>
    </source>
</evidence>
<name>A0A4R5W8A8_MYCMU</name>
<gene>
    <name evidence="1" type="ORF">EUA03_23600</name>
</gene>
<comment type="caution">
    <text evidence="1">The sequence shown here is derived from an EMBL/GenBank/DDBJ whole genome shotgun (WGS) entry which is preliminary data.</text>
</comment>
<proteinExistence type="predicted"/>
<dbReference type="EMBL" id="SDLO01000027">
    <property type="protein sequence ID" value="TDK85154.1"/>
    <property type="molecule type" value="Genomic_DNA"/>
</dbReference>
<protein>
    <submittedName>
        <fullName evidence="1">Uncharacterized protein</fullName>
    </submittedName>
</protein>
<dbReference type="AlphaFoldDB" id="A0A4R5W8A8"/>
<evidence type="ECO:0000313" key="2">
    <source>
        <dbReference type="Proteomes" id="UP000294929"/>
    </source>
</evidence>
<sequence>MTDDERPLTAAENRERSERARARARARYLAYLATVLDQRGVADPAGMADAVLVALTEWSDIETGQLCRCSCHPQLPSSDLHDFGFACNCIRTRDQRRDSVRELLNSIDDEYWQSPEGLEVRAADNAADQELQAWLAQQQDVVVDSYGGWAPEQWRGAVDGHSFYFRERGGDWDLEIDVRPLGQSMRVVGGQNDDGTTSYRHLELERGDIIASGTSYTDGYGATPVERAQFIVTTIRDHLTRAECTHYLDRLDAVSGVIGCTAKWCPRCGARLESPRLE</sequence>
<dbReference type="RefSeq" id="WP_133428098.1">
    <property type="nucleotide sequence ID" value="NZ_SDLO01000027.1"/>
</dbReference>
<reference evidence="1 2" key="1">
    <citation type="submission" date="2019-01" db="EMBL/GenBank/DDBJ databases">
        <title>High-quality-draft genome sequences of five non-tuberculosis mycobacteriaceae isolated from a nosocomial environment.</title>
        <authorList>
            <person name="Tiago I."/>
            <person name="Alarico S."/>
            <person name="Pereira S.G."/>
            <person name="Coelho C."/>
            <person name="Maranha A."/>
            <person name="Empadinhas N."/>
        </authorList>
    </citation>
    <scope>NUCLEOTIDE SEQUENCE [LARGE SCALE GENOMIC DNA]</scope>
    <source>
        <strain evidence="1 2">24AIII</strain>
    </source>
</reference>
<accession>A0A4R5W8A8</accession>